<organism evidence="2 3">
    <name type="scientific">Lederbergia citri</name>
    <dbReference type="NCBI Taxonomy" id="2833580"/>
    <lineage>
        <taxon>Bacteria</taxon>
        <taxon>Bacillati</taxon>
        <taxon>Bacillota</taxon>
        <taxon>Bacilli</taxon>
        <taxon>Bacillales</taxon>
        <taxon>Bacillaceae</taxon>
        <taxon>Lederbergia</taxon>
    </lineage>
</organism>
<dbReference type="GO" id="GO:0015074">
    <property type="term" value="P:DNA integration"/>
    <property type="evidence" value="ECO:0007669"/>
    <property type="project" value="InterPro"/>
</dbReference>
<dbReference type="Pfam" id="PF13333">
    <property type="entry name" value="rve_2"/>
    <property type="match status" value="1"/>
</dbReference>
<dbReference type="InterPro" id="IPR001584">
    <property type="entry name" value="Integrase_cat-core"/>
</dbReference>
<protein>
    <submittedName>
        <fullName evidence="2">IS3 family transposase</fullName>
    </submittedName>
</protein>
<dbReference type="AlphaFoldDB" id="A0A942YI37"/>
<evidence type="ECO:0000313" key="3">
    <source>
        <dbReference type="Proteomes" id="UP000681414"/>
    </source>
</evidence>
<comment type="caution">
    <text evidence="2">The sequence shown here is derived from an EMBL/GenBank/DDBJ whole genome shotgun (WGS) entry which is preliminary data.</text>
</comment>
<proteinExistence type="predicted"/>
<dbReference type="Proteomes" id="UP000681414">
    <property type="component" value="Unassembled WGS sequence"/>
</dbReference>
<feature type="domain" description="Integrase catalytic" evidence="1">
    <location>
        <begin position="2"/>
        <end position="26"/>
    </location>
</feature>
<name>A0A942YI37_9BACI</name>
<evidence type="ECO:0000259" key="1">
    <source>
        <dbReference type="Pfam" id="PF13333"/>
    </source>
</evidence>
<gene>
    <name evidence="2" type="ORF">KHA97_08000</name>
</gene>
<evidence type="ECO:0000313" key="2">
    <source>
        <dbReference type="EMBL" id="MBS4195021.1"/>
    </source>
</evidence>
<reference evidence="2 3" key="1">
    <citation type="submission" date="2021-05" db="EMBL/GenBank/DDBJ databases">
        <title>Novel Bacillus species.</title>
        <authorList>
            <person name="Liu G."/>
        </authorList>
    </citation>
    <scope>NUCLEOTIDE SEQUENCE [LARGE SCALE GENOMIC DNA]</scope>
    <source>
        <strain evidence="3">FJAT-49780</strain>
    </source>
</reference>
<dbReference type="EMBL" id="JAGYPG010000001">
    <property type="protein sequence ID" value="MBS4195021.1"/>
    <property type="molecule type" value="Genomic_DNA"/>
</dbReference>
<accession>A0A942YI37</accession>
<keyword evidence="3" id="KW-1185">Reference proteome</keyword>
<sequence>MEHFKRKLEEYIDYYNQKRIKRIVSGTMPNSIFSGL</sequence>